<feature type="compositionally biased region" description="Polar residues" evidence="6">
    <location>
        <begin position="588"/>
        <end position="607"/>
    </location>
</feature>
<dbReference type="InterPro" id="IPR044611">
    <property type="entry name" value="E3A/B/C-like"/>
</dbReference>
<protein>
    <recommendedName>
        <fullName evidence="2">HECT-type E3 ubiquitin transferase</fullName>
        <ecNumber evidence="2">2.3.2.26</ecNumber>
    </recommendedName>
</protein>
<evidence type="ECO:0000313" key="8">
    <source>
        <dbReference type="EMBL" id="KAG0646171.1"/>
    </source>
</evidence>
<dbReference type="GO" id="GO:0061630">
    <property type="term" value="F:ubiquitin protein ligase activity"/>
    <property type="evidence" value="ECO:0007669"/>
    <property type="project" value="UniProtKB-EC"/>
</dbReference>
<dbReference type="CDD" id="cd00078">
    <property type="entry name" value="HECTc"/>
    <property type="match status" value="1"/>
</dbReference>
<reference evidence="8" key="1">
    <citation type="submission" date="2019-07" db="EMBL/GenBank/DDBJ databases">
        <title>Hyphodiscus hymeniophilus genome sequencing and assembly.</title>
        <authorList>
            <person name="Kramer G."/>
            <person name="Nodwell J."/>
        </authorList>
    </citation>
    <scope>NUCLEOTIDE SEQUENCE</scope>
    <source>
        <strain evidence="8">ATCC 34498</strain>
    </source>
</reference>
<evidence type="ECO:0000259" key="7">
    <source>
        <dbReference type="PROSITE" id="PS50237"/>
    </source>
</evidence>
<organism evidence="8 9">
    <name type="scientific">Hyphodiscus hymeniophilus</name>
    <dbReference type="NCBI Taxonomy" id="353542"/>
    <lineage>
        <taxon>Eukaryota</taxon>
        <taxon>Fungi</taxon>
        <taxon>Dikarya</taxon>
        <taxon>Ascomycota</taxon>
        <taxon>Pezizomycotina</taxon>
        <taxon>Leotiomycetes</taxon>
        <taxon>Helotiales</taxon>
        <taxon>Hyphodiscaceae</taxon>
        <taxon>Hyphodiscus</taxon>
    </lineage>
</organism>
<feature type="region of interest" description="Disordered" evidence="6">
    <location>
        <begin position="1"/>
        <end position="96"/>
    </location>
</feature>
<dbReference type="Gene3D" id="3.90.1750.10">
    <property type="entry name" value="Hect, E3 ligase catalytic domains"/>
    <property type="match status" value="1"/>
</dbReference>
<dbReference type="OrthoDB" id="8068875at2759"/>
<dbReference type="Gene3D" id="3.30.2160.10">
    <property type="entry name" value="Hect, E3 ligase catalytic domain"/>
    <property type="match status" value="1"/>
</dbReference>
<keyword evidence="4 5" id="KW-0833">Ubl conjugation pathway</keyword>
<accession>A0A9P6SPZ4</accession>
<dbReference type="SUPFAM" id="SSF56204">
    <property type="entry name" value="Hect, E3 ligase catalytic domain"/>
    <property type="match status" value="1"/>
</dbReference>
<dbReference type="EC" id="2.3.2.26" evidence="2"/>
<evidence type="ECO:0000256" key="5">
    <source>
        <dbReference type="PROSITE-ProRule" id="PRU00104"/>
    </source>
</evidence>
<dbReference type="Gene3D" id="3.30.2410.10">
    <property type="entry name" value="Hect, E3 ligase catalytic domain"/>
    <property type="match status" value="1"/>
</dbReference>
<feature type="compositionally biased region" description="Low complexity" evidence="6">
    <location>
        <begin position="282"/>
        <end position="298"/>
    </location>
</feature>
<keyword evidence="3" id="KW-0808">Transferase</keyword>
<feature type="active site" description="Glycyl thioester intermediate" evidence="5">
    <location>
        <position position="1182"/>
    </location>
</feature>
<feature type="compositionally biased region" description="Low complexity" evidence="6">
    <location>
        <begin position="17"/>
        <end position="28"/>
    </location>
</feature>
<evidence type="ECO:0000256" key="3">
    <source>
        <dbReference type="ARBA" id="ARBA00022679"/>
    </source>
</evidence>
<dbReference type="InterPro" id="IPR000569">
    <property type="entry name" value="HECT_dom"/>
</dbReference>
<feature type="region of interest" description="Disordered" evidence="6">
    <location>
        <begin position="559"/>
        <end position="607"/>
    </location>
</feature>
<dbReference type="GO" id="GO:0000209">
    <property type="term" value="P:protein polyubiquitination"/>
    <property type="evidence" value="ECO:0007669"/>
    <property type="project" value="InterPro"/>
</dbReference>
<dbReference type="Proteomes" id="UP000785200">
    <property type="component" value="Unassembled WGS sequence"/>
</dbReference>
<feature type="region of interest" description="Disordered" evidence="6">
    <location>
        <begin position="220"/>
        <end position="344"/>
    </location>
</feature>
<evidence type="ECO:0000256" key="4">
    <source>
        <dbReference type="ARBA" id="ARBA00022786"/>
    </source>
</evidence>
<feature type="compositionally biased region" description="Basic and acidic residues" evidence="6">
    <location>
        <begin position="231"/>
        <end position="245"/>
    </location>
</feature>
<sequence>MAPWPNRLLSPSSRDGSNPPNATAASPAQVRGRTTRITEEDILENAYGIPTLPEPSTFKRHNRSVSHPFPSIFSGRKKKQGEQARIGGYDSTDDEKVSPALARNTALNPTAKQAKVPDKDLMTGKCMTCDAMVRWPKELKVFRCTVCLMINDLKPVVLEARRGDGQRTPVAANAGTYPGAAFVPKTVVPLSVEKTEKIIDQCITTYLLARLQHEDADTAVSVSHSPVFKAQDTDRDNKLEQDDPMLRQTLPIHLSGRPVEPVESADEGRHGKRTRAQDIIHAKSAPYSSSSPGSFFAAQMEGQDRSRSRSRSKGPRLREGGLQAGTIDDQSTVKTHEGQAQHPQVDTARTIFKPLQEYISTSFGSFECINTSFSSLRPSVTSRTVSEGNTRRHVYPQRQDRRGQTAETLSEMDAKTLLIGDFAENGSWWTGERSNFKSSERPRTHRHTDFSYGELVTVKSPRVDWASMNEWYSTVLNAGRSWRLKLDELMISDPQIPSWSEHEIQAVEEQMLEAQLYAQRVLLKAVESLLKRPGRPLKEPSDLRFLLIILANPLLYPSPGGAKPRERSRSKSKERKPSRPLLGVLAENRQSGSSNSPRTNRGSSGQHSGIIKRILGLLSNVPNECHHHLVSWFAKYSDGQFQRTTDLIGSFVTYRLTRQHGKKREIDRDPTAGLVPSMGSRSTSAALHAALGVTNQSSKKSDGKSQPVVYHDDWQIKAAARVMALLFAANNSGLARRGEVRPPPLLEGHSAGLAARERAHIHGQIIPTSDFYNTLLDYSDLIADFEAWEGRRGKFAFCQYPFFLSIWAKIQIMEHDARRQMEVKAREAFFDSIMTHKNVNQYLVLRIRRECLVEDSLKSVSEVVGSGGEEIKKGLRIEFKGEEGIDAGGLRKEWFLLLVRDVFNPEHGMFTYDEDSQFCYFNPNSFETTDQFFLVGVVLGLAIYNSTILDVAFPPFAFRKLLAAGPAAAPGATSHAKPSMTYSLEDLAEFRPSLANGLRQLLEYEGDVETTFCRDFVADCDRYGQTTYVPLCPDGASKPVTNANRKEFVELYVRYLLDTAVARQFEPFKRGFFTVCGGNALSLFRPEEIELLVRGSDEPLDIASLRAVCLCENWGELNPKETQPVVQWFWESFQSATPKDQRKLLSFITGSDRIPAMGATNLVIKLSCLGEDCARYPVARTCFNMLSLWRYGSKEKLETMLWTAVNESEGFGLK</sequence>
<feature type="domain" description="HECT" evidence="7">
    <location>
        <begin position="867"/>
        <end position="1214"/>
    </location>
</feature>
<comment type="caution">
    <text evidence="8">The sequence shown here is derived from an EMBL/GenBank/DDBJ whole genome shotgun (WGS) entry which is preliminary data.</text>
</comment>
<dbReference type="Pfam" id="PF00632">
    <property type="entry name" value="HECT"/>
    <property type="match status" value="1"/>
</dbReference>
<keyword evidence="9" id="KW-1185">Reference proteome</keyword>
<dbReference type="SMART" id="SM00119">
    <property type="entry name" value="HECTc"/>
    <property type="match status" value="1"/>
</dbReference>
<dbReference type="EMBL" id="VNKQ01000016">
    <property type="protein sequence ID" value="KAG0646171.1"/>
    <property type="molecule type" value="Genomic_DNA"/>
</dbReference>
<evidence type="ECO:0000256" key="6">
    <source>
        <dbReference type="SAM" id="MobiDB-lite"/>
    </source>
</evidence>
<dbReference type="PROSITE" id="PS50237">
    <property type="entry name" value="HECT"/>
    <property type="match status" value="1"/>
</dbReference>
<dbReference type="PANTHER" id="PTHR45700:SF8">
    <property type="entry name" value="HECT-TYPE E3 UBIQUITIN TRANSFERASE"/>
    <property type="match status" value="1"/>
</dbReference>
<name>A0A9P6SPZ4_9HELO</name>
<dbReference type="AlphaFoldDB" id="A0A9P6SPZ4"/>
<dbReference type="InterPro" id="IPR035983">
    <property type="entry name" value="Hect_E3_ubiquitin_ligase"/>
</dbReference>
<evidence type="ECO:0000313" key="9">
    <source>
        <dbReference type="Proteomes" id="UP000785200"/>
    </source>
</evidence>
<feature type="compositionally biased region" description="Basic and acidic residues" evidence="6">
    <location>
        <begin position="563"/>
        <end position="577"/>
    </location>
</feature>
<comment type="catalytic activity">
    <reaction evidence="1">
        <text>S-ubiquitinyl-[E2 ubiquitin-conjugating enzyme]-L-cysteine + [acceptor protein]-L-lysine = [E2 ubiquitin-conjugating enzyme]-L-cysteine + N(6)-ubiquitinyl-[acceptor protein]-L-lysine.</text>
        <dbReference type="EC" id="2.3.2.26"/>
    </reaction>
</comment>
<evidence type="ECO:0000256" key="2">
    <source>
        <dbReference type="ARBA" id="ARBA00012485"/>
    </source>
</evidence>
<dbReference type="PANTHER" id="PTHR45700">
    <property type="entry name" value="UBIQUITIN-PROTEIN LIGASE E3C"/>
    <property type="match status" value="1"/>
</dbReference>
<evidence type="ECO:0000256" key="1">
    <source>
        <dbReference type="ARBA" id="ARBA00000885"/>
    </source>
</evidence>
<gene>
    <name evidence="8" type="ORF">D0Z07_8210</name>
</gene>
<proteinExistence type="predicted"/>